<proteinExistence type="predicted"/>
<gene>
    <name evidence="2" type="ORF">E3N88_01067</name>
</gene>
<sequence length="66" mass="6918">MDSGASFHALDSGETMLNLKEGDFGKVRLANDELLEVTGMGDVDLVTSLGTTCPLSAQFLGQPNTT</sequence>
<dbReference type="OrthoDB" id="1736708at2759"/>
<protein>
    <recommendedName>
        <fullName evidence="1">Retrovirus-related Pol polyprotein from transposon TNT 1-94-like beta-barrel domain-containing protein</fullName>
    </recommendedName>
</protein>
<accession>A0A5N6Q1V3</accession>
<organism evidence="2 3">
    <name type="scientific">Mikania micrantha</name>
    <name type="common">bitter vine</name>
    <dbReference type="NCBI Taxonomy" id="192012"/>
    <lineage>
        <taxon>Eukaryota</taxon>
        <taxon>Viridiplantae</taxon>
        <taxon>Streptophyta</taxon>
        <taxon>Embryophyta</taxon>
        <taxon>Tracheophyta</taxon>
        <taxon>Spermatophyta</taxon>
        <taxon>Magnoliopsida</taxon>
        <taxon>eudicotyledons</taxon>
        <taxon>Gunneridae</taxon>
        <taxon>Pentapetalae</taxon>
        <taxon>asterids</taxon>
        <taxon>campanulids</taxon>
        <taxon>Asterales</taxon>
        <taxon>Asteraceae</taxon>
        <taxon>Asteroideae</taxon>
        <taxon>Heliantheae alliance</taxon>
        <taxon>Eupatorieae</taxon>
        <taxon>Mikania</taxon>
    </lineage>
</organism>
<comment type="caution">
    <text evidence="2">The sequence shown here is derived from an EMBL/GenBank/DDBJ whole genome shotgun (WGS) entry which is preliminary data.</text>
</comment>
<keyword evidence="3" id="KW-1185">Reference proteome</keyword>
<feature type="domain" description="Retrovirus-related Pol polyprotein from transposon TNT 1-94-like beta-barrel" evidence="1">
    <location>
        <begin position="1"/>
        <end position="53"/>
    </location>
</feature>
<evidence type="ECO:0000313" key="3">
    <source>
        <dbReference type="Proteomes" id="UP000326396"/>
    </source>
</evidence>
<dbReference type="AlphaFoldDB" id="A0A5N6Q1V3"/>
<name>A0A5N6Q1V3_9ASTR</name>
<dbReference type="EMBL" id="SZYD01000001">
    <property type="protein sequence ID" value="KAD7477931.1"/>
    <property type="molecule type" value="Genomic_DNA"/>
</dbReference>
<dbReference type="InterPro" id="IPR054722">
    <property type="entry name" value="PolX-like_BBD"/>
</dbReference>
<evidence type="ECO:0000259" key="1">
    <source>
        <dbReference type="Pfam" id="PF22936"/>
    </source>
</evidence>
<dbReference type="Pfam" id="PF22936">
    <property type="entry name" value="Pol_BBD"/>
    <property type="match status" value="1"/>
</dbReference>
<reference evidence="2 3" key="1">
    <citation type="submission" date="2019-05" db="EMBL/GenBank/DDBJ databases">
        <title>Mikania micrantha, genome provides insights into the molecular mechanism of rapid growth.</title>
        <authorList>
            <person name="Liu B."/>
        </authorList>
    </citation>
    <scope>NUCLEOTIDE SEQUENCE [LARGE SCALE GENOMIC DNA]</scope>
    <source>
        <strain evidence="2">NLD-2019</strain>
        <tissue evidence="2">Leaf</tissue>
    </source>
</reference>
<evidence type="ECO:0000313" key="2">
    <source>
        <dbReference type="EMBL" id="KAD7477931.1"/>
    </source>
</evidence>
<dbReference type="Proteomes" id="UP000326396">
    <property type="component" value="Linkage Group LG1"/>
</dbReference>